<evidence type="ECO:0000313" key="3">
    <source>
        <dbReference type="Proteomes" id="UP000219636"/>
    </source>
</evidence>
<sequence>MSEILYSTTATTYGGLEGKVQSSDGVINMATAIPGSNRDEELDQVTNPEQLFAAAYATCFDSALQIVANKEGIDFESQVTANVTLLEDEPDQGYRLAIELQVKGSNIDKSKLEELVNKANQIWPYAEEKRRNMEFTLEVDTLTN</sequence>
<dbReference type="InterPro" id="IPR015946">
    <property type="entry name" value="KH_dom-like_a/b"/>
</dbReference>
<accession>A0A285SKM7</accession>
<dbReference type="PANTHER" id="PTHR33797">
    <property type="entry name" value="ORGANIC HYDROPEROXIDE RESISTANCE PROTEIN-LIKE"/>
    <property type="match status" value="1"/>
</dbReference>
<dbReference type="EMBL" id="OBMQ01000005">
    <property type="protein sequence ID" value="SOC08520.1"/>
    <property type="molecule type" value="Genomic_DNA"/>
</dbReference>
<dbReference type="AlphaFoldDB" id="A0A285SKM7"/>
<dbReference type="OrthoDB" id="9797508at2"/>
<protein>
    <submittedName>
        <fullName evidence="2">Ohr subfamily peroxiredoxin</fullName>
    </submittedName>
</protein>
<dbReference type="InterPro" id="IPR003718">
    <property type="entry name" value="OsmC/Ohr_fam"/>
</dbReference>
<proteinExistence type="inferred from homology"/>
<gene>
    <name evidence="2" type="ORF">SAMN05880501_10596</name>
</gene>
<dbReference type="Gene3D" id="2.20.25.10">
    <property type="match status" value="1"/>
</dbReference>
<dbReference type="Proteomes" id="UP000219636">
    <property type="component" value="Unassembled WGS sequence"/>
</dbReference>
<dbReference type="Pfam" id="PF02566">
    <property type="entry name" value="OsmC"/>
    <property type="match status" value="1"/>
</dbReference>
<dbReference type="SUPFAM" id="SSF82784">
    <property type="entry name" value="OsmC-like"/>
    <property type="match status" value="1"/>
</dbReference>
<keyword evidence="3" id="KW-1185">Reference proteome</keyword>
<dbReference type="NCBIfam" id="TIGR03561">
    <property type="entry name" value="organ_hyd_perox"/>
    <property type="match status" value="1"/>
</dbReference>
<name>A0A285SKM7_9BACL</name>
<evidence type="ECO:0000256" key="1">
    <source>
        <dbReference type="ARBA" id="ARBA00007378"/>
    </source>
</evidence>
<dbReference type="Gene3D" id="3.30.300.20">
    <property type="match status" value="1"/>
</dbReference>
<dbReference type="RefSeq" id="WP_097073363.1">
    <property type="nucleotide sequence ID" value="NZ_OBMQ01000005.1"/>
</dbReference>
<dbReference type="InterPro" id="IPR036102">
    <property type="entry name" value="OsmC/Ohrsf"/>
</dbReference>
<dbReference type="GO" id="GO:0006979">
    <property type="term" value="P:response to oxidative stress"/>
    <property type="evidence" value="ECO:0007669"/>
    <property type="project" value="InterPro"/>
</dbReference>
<reference evidence="3" key="1">
    <citation type="submission" date="2017-08" db="EMBL/GenBank/DDBJ databases">
        <authorList>
            <person name="Varghese N."/>
            <person name="Submissions S."/>
        </authorList>
    </citation>
    <scope>NUCLEOTIDE SEQUENCE [LARGE SCALE GENOMIC DNA]</scope>
    <source>
        <strain evidence="3">JC22</strain>
    </source>
</reference>
<dbReference type="PANTHER" id="PTHR33797:SF2">
    <property type="entry name" value="ORGANIC HYDROPEROXIDE RESISTANCE PROTEIN-LIKE"/>
    <property type="match status" value="1"/>
</dbReference>
<organism evidence="2 3">
    <name type="scientific">Ureibacillus xyleni</name>
    <dbReference type="NCBI Taxonomy" id="614648"/>
    <lineage>
        <taxon>Bacteria</taxon>
        <taxon>Bacillati</taxon>
        <taxon>Bacillota</taxon>
        <taxon>Bacilli</taxon>
        <taxon>Bacillales</taxon>
        <taxon>Caryophanaceae</taxon>
        <taxon>Ureibacillus</taxon>
    </lineage>
</organism>
<evidence type="ECO:0000313" key="2">
    <source>
        <dbReference type="EMBL" id="SOC08520.1"/>
    </source>
</evidence>
<dbReference type="InterPro" id="IPR019953">
    <property type="entry name" value="OHR"/>
</dbReference>
<comment type="similarity">
    <text evidence="1">Belongs to the OsmC/Ohr family.</text>
</comment>